<name>A0A1T5CA42_9SPHI</name>
<dbReference type="AlphaFoldDB" id="A0A1T5CA42"/>
<dbReference type="EMBL" id="FUYS01000004">
    <property type="protein sequence ID" value="SKB56432.1"/>
    <property type="molecule type" value="Genomic_DNA"/>
</dbReference>
<accession>A0A1T5CA42</accession>
<reference evidence="1 2" key="1">
    <citation type="submission" date="2017-02" db="EMBL/GenBank/DDBJ databases">
        <authorList>
            <person name="Peterson S.W."/>
        </authorList>
    </citation>
    <scope>NUCLEOTIDE SEQUENCE [LARGE SCALE GENOMIC DNA]</scope>
    <source>
        <strain evidence="1 2">DSM 22899</strain>
    </source>
</reference>
<keyword evidence="2" id="KW-1185">Reference proteome</keyword>
<dbReference type="Proteomes" id="UP000190541">
    <property type="component" value="Unassembled WGS sequence"/>
</dbReference>
<dbReference type="RefSeq" id="WP_079716700.1">
    <property type="nucleotide sequence ID" value="NZ_FUYS01000004.1"/>
</dbReference>
<organism evidence="1 2">
    <name type="scientific">Parapedobacter luteus</name>
    <dbReference type="NCBI Taxonomy" id="623280"/>
    <lineage>
        <taxon>Bacteria</taxon>
        <taxon>Pseudomonadati</taxon>
        <taxon>Bacteroidota</taxon>
        <taxon>Sphingobacteriia</taxon>
        <taxon>Sphingobacteriales</taxon>
        <taxon>Sphingobacteriaceae</taxon>
        <taxon>Parapedobacter</taxon>
    </lineage>
</organism>
<dbReference type="InterPro" id="IPR035093">
    <property type="entry name" value="RelE/ParE_toxin_dom_sf"/>
</dbReference>
<dbReference type="OrthoDB" id="9801102at2"/>
<evidence type="ECO:0000313" key="2">
    <source>
        <dbReference type="Proteomes" id="UP000190541"/>
    </source>
</evidence>
<sequence>MIKSFKHKGLKLLWEDGKTSKLPAEQVARIERMLEIIDSASQVPEDFGAFPNWNIHKLSGDLKDFWSVKVNKNYRIIFRFDGQHVHDVDYIDYH</sequence>
<evidence type="ECO:0000313" key="1">
    <source>
        <dbReference type="EMBL" id="SKB56432.1"/>
    </source>
</evidence>
<proteinExistence type="predicted"/>
<dbReference type="InterPro" id="IPR007711">
    <property type="entry name" value="HigB-1"/>
</dbReference>
<dbReference type="PANTHER" id="PTHR40266">
    <property type="entry name" value="TOXIN HIGB-1"/>
    <property type="match status" value="1"/>
</dbReference>
<dbReference type="Pfam" id="PF05015">
    <property type="entry name" value="HigB-like_toxin"/>
    <property type="match status" value="1"/>
</dbReference>
<dbReference type="STRING" id="623280.SAMN05660226_02007"/>
<protein>
    <submittedName>
        <fullName evidence="1">Proteic killer suppression protein</fullName>
    </submittedName>
</protein>
<gene>
    <name evidence="1" type="ORF">SAMN05660226_02007</name>
</gene>
<dbReference type="Gene3D" id="3.30.2310.20">
    <property type="entry name" value="RelE-like"/>
    <property type="match status" value="1"/>
</dbReference>
<dbReference type="SUPFAM" id="SSF143011">
    <property type="entry name" value="RelE-like"/>
    <property type="match status" value="1"/>
</dbReference>
<dbReference type="PANTHER" id="PTHR40266:SF2">
    <property type="entry name" value="TOXIN HIGB-1"/>
    <property type="match status" value="1"/>
</dbReference>